<accession>A0A1U9MER4</accession>
<feature type="compositionally biased region" description="Polar residues" evidence="1">
    <location>
        <begin position="53"/>
        <end position="70"/>
    </location>
</feature>
<dbReference type="AlphaFoldDB" id="A0A1U9MER4"/>
<evidence type="ECO:0000256" key="2">
    <source>
        <dbReference type="SAM" id="Phobius"/>
    </source>
</evidence>
<keyword evidence="4" id="KW-1185">Reference proteome</keyword>
<dbReference type="STRING" id="1686310.BBC0244_000370"/>
<gene>
    <name evidence="3" type="ORF">BBC0122_000410</name>
</gene>
<name>A0A1U9MER4_9HYPH</name>
<evidence type="ECO:0000313" key="4">
    <source>
        <dbReference type="Proteomes" id="UP000189632"/>
    </source>
</evidence>
<evidence type="ECO:0000256" key="1">
    <source>
        <dbReference type="SAM" id="MobiDB-lite"/>
    </source>
</evidence>
<keyword evidence="2" id="KW-0472">Membrane</keyword>
<protein>
    <submittedName>
        <fullName evidence="3">Uncharacterized protein</fullName>
    </submittedName>
</protein>
<proteinExistence type="predicted"/>
<dbReference type="Proteomes" id="UP000189632">
    <property type="component" value="Chromosome"/>
</dbReference>
<evidence type="ECO:0000313" key="3">
    <source>
        <dbReference type="EMBL" id="AQT46182.1"/>
    </source>
</evidence>
<dbReference type="KEGG" id="bapi:BBC0122_000410"/>
<sequence>MPTLTRLLLALVILVALIYGAMVGLVYLVKPVTTDITIEIQPENLHLRDRASISPTTEQKMPTNNDTDMQQMPDGKPLPKDEAGGQTDSGKDDNSSISENRHSQESGERKEQKPDMSEGGSPAQRNGGNK</sequence>
<dbReference type="OrthoDB" id="9805893at2"/>
<reference evidence="3 4" key="1">
    <citation type="submission" date="2016-11" db="EMBL/GenBank/DDBJ databases">
        <title>Comparative genomics of Bartonella apis.</title>
        <authorList>
            <person name="Engel P."/>
        </authorList>
    </citation>
    <scope>NUCLEOTIDE SEQUENCE [LARGE SCALE GENOMIC DNA]</scope>
    <source>
        <strain evidence="3 4">BBC0122</strain>
    </source>
</reference>
<organism evidence="3 4">
    <name type="scientific">Bartonella choladocola</name>
    <dbReference type="NCBI Taxonomy" id="2750995"/>
    <lineage>
        <taxon>Bacteria</taxon>
        <taxon>Pseudomonadati</taxon>
        <taxon>Pseudomonadota</taxon>
        <taxon>Alphaproteobacteria</taxon>
        <taxon>Hyphomicrobiales</taxon>
        <taxon>Bartonellaceae</taxon>
        <taxon>Bartonella</taxon>
    </lineage>
</organism>
<keyword evidence="2" id="KW-1133">Transmembrane helix</keyword>
<keyword evidence="2" id="KW-0812">Transmembrane</keyword>
<feature type="transmembrane region" description="Helical" evidence="2">
    <location>
        <begin position="7"/>
        <end position="29"/>
    </location>
</feature>
<feature type="region of interest" description="Disordered" evidence="1">
    <location>
        <begin position="42"/>
        <end position="130"/>
    </location>
</feature>
<dbReference type="RefSeq" id="WP_077990250.1">
    <property type="nucleotide sequence ID" value="NZ_CP015625.1"/>
</dbReference>
<feature type="compositionally biased region" description="Basic and acidic residues" evidence="1">
    <location>
        <begin position="77"/>
        <end position="116"/>
    </location>
</feature>
<dbReference type="EMBL" id="CP015625">
    <property type="protein sequence ID" value="AQT46182.1"/>
    <property type="molecule type" value="Genomic_DNA"/>
</dbReference>